<reference evidence="2 3" key="1">
    <citation type="journal article" date="2017" name="Genome Biol. Evol.">
        <title>Phytophthora megakarya and P. palmivora, closely related causal agents of cacao black pod rot, underwent increases in genome sizes and gene numbers by different mechanisms.</title>
        <authorList>
            <person name="Ali S.S."/>
            <person name="Shao J."/>
            <person name="Lary D.J."/>
            <person name="Kronmiller B."/>
            <person name="Shen D."/>
            <person name="Strem M.D."/>
            <person name="Amoako-Attah I."/>
            <person name="Akrofi A.Y."/>
            <person name="Begoude B.A."/>
            <person name="Ten Hoopen G.M."/>
            <person name="Coulibaly K."/>
            <person name="Kebe B.I."/>
            <person name="Melnick R.L."/>
            <person name="Guiltinan M.J."/>
            <person name="Tyler B.M."/>
            <person name="Meinhardt L.W."/>
            <person name="Bailey B.A."/>
        </authorList>
    </citation>
    <scope>NUCLEOTIDE SEQUENCE [LARGE SCALE GENOMIC DNA]</scope>
    <source>
        <strain evidence="3">sbr112.9</strain>
    </source>
</reference>
<dbReference type="AlphaFoldDB" id="A0A2P4Y645"/>
<protein>
    <submittedName>
        <fullName evidence="2">Uncharacterized protein</fullName>
    </submittedName>
</protein>
<keyword evidence="3" id="KW-1185">Reference proteome</keyword>
<sequence length="228" mass="26171">MSRLMRLSSIKFQDGDVEAQSHPSTHPESDKRALPHDGHLMYSTQSIAGRLPDFVAWSGLCKGVLLTMQMTFGYALSVEVMGEDKIPPHRLPEASLVEMFIQKMYHRCLDETKWTKYAPEYYYTLAEVILRDRLARGAYPSEWPELCDVMSDSLNAQETIEIEASDEMIQMRRTTQTMWTRISELAQIENPARGVVSWRRRGILTRFSPVKDVAEKQTPGSRLRSPDD</sequence>
<accession>A0A2P4Y645</accession>
<organism evidence="2 3">
    <name type="scientific">Phytophthora palmivora</name>
    <dbReference type="NCBI Taxonomy" id="4796"/>
    <lineage>
        <taxon>Eukaryota</taxon>
        <taxon>Sar</taxon>
        <taxon>Stramenopiles</taxon>
        <taxon>Oomycota</taxon>
        <taxon>Peronosporomycetes</taxon>
        <taxon>Peronosporales</taxon>
        <taxon>Peronosporaceae</taxon>
        <taxon>Phytophthora</taxon>
    </lineage>
</organism>
<evidence type="ECO:0000313" key="3">
    <source>
        <dbReference type="Proteomes" id="UP000237271"/>
    </source>
</evidence>
<gene>
    <name evidence="2" type="ORF">PHPALM_9887</name>
</gene>
<feature type="region of interest" description="Disordered" evidence="1">
    <location>
        <begin position="16"/>
        <end position="35"/>
    </location>
</feature>
<proteinExistence type="predicted"/>
<evidence type="ECO:0000313" key="2">
    <source>
        <dbReference type="EMBL" id="POM73280.1"/>
    </source>
</evidence>
<comment type="caution">
    <text evidence="2">The sequence shown here is derived from an EMBL/GenBank/DDBJ whole genome shotgun (WGS) entry which is preliminary data.</text>
</comment>
<dbReference type="EMBL" id="NCKW01005206">
    <property type="protein sequence ID" value="POM73280.1"/>
    <property type="molecule type" value="Genomic_DNA"/>
</dbReference>
<dbReference type="OrthoDB" id="145979at2759"/>
<name>A0A2P4Y645_9STRA</name>
<feature type="compositionally biased region" description="Basic and acidic residues" evidence="1">
    <location>
        <begin position="25"/>
        <end position="35"/>
    </location>
</feature>
<dbReference type="Proteomes" id="UP000237271">
    <property type="component" value="Unassembled WGS sequence"/>
</dbReference>
<evidence type="ECO:0000256" key="1">
    <source>
        <dbReference type="SAM" id="MobiDB-lite"/>
    </source>
</evidence>